<proteinExistence type="predicted"/>
<dbReference type="Pfam" id="PF12937">
    <property type="entry name" value="F-box-like"/>
    <property type="match status" value="1"/>
</dbReference>
<dbReference type="EMBL" id="JBDJPC010000009">
    <property type="protein sequence ID" value="KAL1491944.1"/>
    <property type="molecule type" value="Genomic_DNA"/>
</dbReference>
<dbReference type="InterPro" id="IPR001810">
    <property type="entry name" value="F-box_dom"/>
</dbReference>
<dbReference type="SUPFAM" id="SSF81383">
    <property type="entry name" value="F-box domain"/>
    <property type="match status" value="1"/>
</dbReference>
<keyword evidence="3" id="KW-1185">Reference proteome</keyword>
<sequence>MEKLKNRFKIRPIYSVPDFPEYAIWNRTIEMCEIVEWPEGKLHAQKPYSYRHADPLGAEHFINLHFLGPIRTANFKMHPSWEEANVVVRIWVTWMDYEKWIISRKWHLLYVASHHSNEGPSGGNYMECSELINTLRIEFNRSFPSYTLATAAIRTRMRPPFHLFCPFDNSVLLYDELQTLIYNVPAVPARRDPGVKSNGKNFTETYLPPEILYGIFERLDLHSLTRCAQVNKRWNSIASDSHFYRDVDLKMYWHKMNVNTLGKLKKRLLKVRKLDMSWCNELLIEHVFNNSIASILEKSKDTLTHLCLNQTHCVSNSVWHGILKCPNLEELRLRRINFHYVDDCLMSCCLNGITKLKILDVSMSCIKEYHLIEVLKNAPNLEHLVMDECSELKNLEPILTTVRDNTLKLKSWSSLLTFRNNQVDNSQMYEEFGQLIHLEQLNLGLCEPLPPYGGNCLKNIARNCEKLKRLELIHWRQLTDEELLPIITKCTLLFHLNLTNTSEISSLTLSMACENLPNLREICISNCRKISEEMIEYCKEKYQNIKIVRRKGY</sequence>
<protein>
    <recommendedName>
        <fullName evidence="1">F-box domain-containing protein</fullName>
    </recommendedName>
</protein>
<gene>
    <name evidence="2" type="ORF">ABEB36_012460</name>
</gene>
<comment type="caution">
    <text evidence="2">The sequence shown here is derived from an EMBL/GenBank/DDBJ whole genome shotgun (WGS) entry which is preliminary data.</text>
</comment>
<dbReference type="InterPro" id="IPR032675">
    <property type="entry name" value="LRR_dom_sf"/>
</dbReference>
<organism evidence="2 3">
    <name type="scientific">Hypothenemus hampei</name>
    <name type="common">Coffee berry borer</name>
    <dbReference type="NCBI Taxonomy" id="57062"/>
    <lineage>
        <taxon>Eukaryota</taxon>
        <taxon>Metazoa</taxon>
        <taxon>Ecdysozoa</taxon>
        <taxon>Arthropoda</taxon>
        <taxon>Hexapoda</taxon>
        <taxon>Insecta</taxon>
        <taxon>Pterygota</taxon>
        <taxon>Neoptera</taxon>
        <taxon>Endopterygota</taxon>
        <taxon>Coleoptera</taxon>
        <taxon>Polyphaga</taxon>
        <taxon>Cucujiformia</taxon>
        <taxon>Curculionidae</taxon>
        <taxon>Scolytinae</taxon>
        <taxon>Hypothenemus</taxon>
    </lineage>
</organism>
<dbReference type="InterPro" id="IPR036047">
    <property type="entry name" value="F-box-like_dom_sf"/>
</dbReference>
<dbReference type="PANTHER" id="PTHR13318:SF95">
    <property type="entry name" value="F-BOX PROTEIN YLR352W"/>
    <property type="match status" value="1"/>
</dbReference>
<reference evidence="2 3" key="1">
    <citation type="submission" date="2024-05" db="EMBL/GenBank/DDBJ databases">
        <title>Genetic variation in Jamaican populations of the coffee berry borer (Hypothenemus hampei).</title>
        <authorList>
            <person name="Errbii M."/>
            <person name="Myrie A."/>
        </authorList>
    </citation>
    <scope>NUCLEOTIDE SEQUENCE [LARGE SCALE GENOMIC DNA]</scope>
    <source>
        <strain evidence="2">JA-Hopewell-2020-01-JO</strain>
        <tissue evidence="2">Whole body</tissue>
    </source>
</reference>
<dbReference type="Gene3D" id="1.20.1280.50">
    <property type="match status" value="1"/>
</dbReference>
<dbReference type="Proteomes" id="UP001566132">
    <property type="component" value="Unassembled WGS sequence"/>
</dbReference>
<dbReference type="SUPFAM" id="SSF52047">
    <property type="entry name" value="RNI-like"/>
    <property type="match status" value="1"/>
</dbReference>
<dbReference type="PROSITE" id="PS50181">
    <property type="entry name" value="FBOX"/>
    <property type="match status" value="1"/>
</dbReference>
<dbReference type="SMART" id="SM00256">
    <property type="entry name" value="FBOX"/>
    <property type="match status" value="1"/>
</dbReference>
<name>A0ABD1EE00_HYPHA</name>
<dbReference type="Gene3D" id="3.80.10.10">
    <property type="entry name" value="Ribonuclease Inhibitor"/>
    <property type="match status" value="2"/>
</dbReference>
<feature type="domain" description="F-box" evidence="1">
    <location>
        <begin position="201"/>
        <end position="247"/>
    </location>
</feature>
<dbReference type="PANTHER" id="PTHR13318">
    <property type="entry name" value="PARTNER OF PAIRED, ISOFORM B-RELATED"/>
    <property type="match status" value="1"/>
</dbReference>
<evidence type="ECO:0000313" key="3">
    <source>
        <dbReference type="Proteomes" id="UP001566132"/>
    </source>
</evidence>
<accession>A0ABD1EE00</accession>
<evidence type="ECO:0000259" key="1">
    <source>
        <dbReference type="PROSITE" id="PS50181"/>
    </source>
</evidence>
<dbReference type="AlphaFoldDB" id="A0ABD1EE00"/>
<evidence type="ECO:0000313" key="2">
    <source>
        <dbReference type="EMBL" id="KAL1491944.1"/>
    </source>
</evidence>
<dbReference type="CDD" id="cd09917">
    <property type="entry name" value="F-box_SF"/>
    <property type="match status" value="1"/>
</dbReference>